<dbReference type="EMBL" id="CP014229">
    <property type="protein sequence ID" value="AMD89185.1"/>
    <property type="molecule type" value="Genomic_DNA"/>
</dbReference>
<proteinExistence type="predicted"/>
<name>A0A0X8JI04_9BACT</name>
<dbReference type="AlphaFoldDB" id="A0A0X8JI04"/>
<dbReference type="KEGG" id="dfi:AXF13_03120"/>
<feature type="signal peptide" evidence="1">
    <location>
        <begin position="1"/>
        <end position="33"/>
    </location>
</feature>
<evidence type="ECO:0000313" key="3">
    <source>
        <dbReference type="Proteomes" id="UP000069241"/>
    </source>
</evidence>
<sequence length="164" mass="17429">MLPSMIPLFREIRPFFRLSGMLLLLSAAIPASAQDFGWFELDIPPGWQVEEPRRLGGTWVLSLRNAEAGSQVSILVGKTAGPPDAADVAGLLRAATGVPEPARRLNGRWLFAGKDVQGVDTACVVSADRKAGLYLAVLRSGGAAPAEALLAGLRSKKYPALLPR</sequence>
<dbReference type="Proteomes" id="UP000069241">
    <property type="component" value="Chromosome"/>
</dbReference>
<keyword evidence="3" id="KW-1185">Reference proteome</keyword>
<gene>
    <name evidence="2" type="ORF">AXF13_03120</name>
</gene>
<evidence type="ECO:0000256" key="1">
    <source>
        <dbReference type="SAM" id="SignalP"/>
    </source>
</evidence>
<evidence type="ECO:0000313" key="2">
    <source>
        <dbReference type="EMBL" id="AMD89185.1"/>
    </source>
</evidence>
<protein>
    <submittedName>
        <fullName evidence="2">Uncharacterized protein</fullName>
    </submittedName>
</protein>
<reference evidence="3" key="1">
    <citation type="submission" date="2016-02" db="EMBL/GenBank/DDBJ databases">
        <authorList>
            <person name="Holder M.E."/>
            <person name="Ajami N.J."/>
            <person name="Petrosino J.F."/>
        </authorList>
    </citation>
    <scope>NUCLEOTIDE SEQUENCE [LARGE SCALE GENOMIC DNA]</scope>
    <source>
        <strain evidence="3">CCUG 45958</strain>
    </source>
</reference>
<organism evidence="2 3">
    <name type="scientific">Desulfovibrio fairfieldensis</name>
    <dbReference type="NCBI Taxonomy" id="44742"/>
    <lineage>
        <taxon>Bacteria</taxon>
        <taxon>Pseudomonadati</taxon>
        <taxon>Thermodesulfobacteriota</taxon>
        <taxon>Desulfovibrionia</taxon>
        <taxon>Desulfovibrionales</taxon>
        <taxon>Desulfovibrionaceae</taxon>
        <taxon>Desulfovibrio</taxon>
    </lineage>
</organism>
<keyword evidence="1" id="KW-0732">Signal</keyword>
<feature type="chain" id="PRO_5007067430" evidence="1">
    <location>
        <begin position="34"/>
        <end position="164"/>
    </location>
</feature>
<accession>A0A0X8JI04</accession>
<dbReference type="STRING" id="44742.AXF13_03120"/>